<dbReference type="EMBL" id="MU003526">
    <property type="protein sequence ID" value="KAF2466112.1"/>
    <property type="molecule type" value="Genomic_DNA"/>
</dbReference>
<reference evidence="1" key="1">
    <citation type="journal article" date="2020" name="Stud. Mycol.">
        <title>101 Dothideomycetes genomes: a test case for predicting lifestyles and emergence of pathogens.</title>
        <authorList>
            <person name="Haridas S."/>
            <person name="Albert R."/>
            <person name="Binder M."/>
            <person name="Bloem J."/>
            <person name="Labutti K."/>
            <person name="Salamov A."/>
            <person name="Andreopoulos B."/>
            <person name="Baker S."/>
            <person name="Barry K."/>
            <person name="Bills G."/>
            <person name="Bluhm B."/>
            <person name="Cannon C."/>
            <person name="Castanera R."/>
            <person name="Culley D."/>
            <person name="Daum C."/>
            <person name="Ezra D."/>
            <person name="Gonzalez J."/>
            <person name="Henrissat B."/>
            <person name="Kuo A."/>
            <person name="Liang C."/>
            <person name="Lipzen A."/>
            <person name="Lutzoni F."/>
            <person name="Magnuson J."/>
            <person name="Mondo S."/>
            <person name="Nolan M."/>
            <person name="Ohm R."/>
            <person name="Pangilinan J."/>
            <person name="Park H.-J."/>
            <person name="Ramirez L."/>
            <person name="Alfaro M."/>
            <person name="Sun H."/>
            <person name="Tritt A."/>
            <person name="Yoshinaga Y."/>
            <person name="Zwiers L.-H."/>
            <person name="Turgeon B."/>
            <person name="Goodwin S."/>
            <person name="Spatafora J."/>
            <person name="Crous P."/>
            <person name="Grigoriev I."/>
        </authorList>
    </citation>
    <scope>NUCLEOTIDE SEQUENCE</scope>
    <source>
        <strain evidence="1">ATCC 200398</strain>
    </source>
</reference>
<proteinExistence type="predicted"/>
<name>A0ACB6QGV5_9PLEO</name>
<sequence>MGSRRRLPGKYIPYQSIKDGSQAPPVNRIETESPMTTFNAGMNSITEPEGHTQPTTEARTNLLMPQVDQTIHFTVRIMMAENIGGCVALKAYRTSLVDELSSKVAWKLDPAKFQTKRRLLDAVPYIEEDHVTDKELDILRRWIQESGNIGGTFQQVHTKRFSVRPFSSGVSQNAQLSATMEASYTKSFQVPEKSKSFADRLNPLLDEARSPKLMYQPKI</sequence>
<organism evidence="1 2">
    <name type="scientific">Lindgomyces ingoldianus</name>
    <dbReference type="NCBI Taxonomy" id="673940"/>
    <lineage>
        <taxon>Eukaryota</taxon>
        <taxon>Fungi</taxon>
        <taxon>Dikarya</taxon>
        <taxon>Ascomycota</taxon>
        <taxon>Pezizomycotina</taxon>
        <taxon>Dothideomycetes</taxon>
        <taxon>Pleosporomycetidae</taxon>
        <taxon>Pleosporales</taxon>
        <taxon>Lindgomycetaceae</taxon>
        <taxon>Lindgomyces</taxon>
    </lineage>
</organism>
<gene>
    <name evidence="1" type="ORF">BDR25DRAFT_79562</name>
</gene>
<protein>
    <submittedName>
        <fullName evidence="1">Uncharacterized protein</fullName>
    </submittedName>
</protein>
<evidence type="ECO:0000313" key="2">
    <source>
        <dbReference type="Proteomes" id="UP000799755"/>
    </source>
</evidence>
<dbReference type="Proteomes" id="UP000799755">
    <property type="component" value="Unassembled WGS sequence"/>
</dbReference>
<accession>A0ACB6QGV5</accession>
<comment type="caution">
    <text evidence="1">The sequence shown here is derived from an EMBL/GenBank/DDBJ whole genome shotgun (WGS) entry which is preliminary data.</text>
</comment>
<evidence type="ECO:0000313" key="1">
    <source>
        <dbReference type="EMBL" id="KAF2466112.1"/>
    </source>
</evidence>
<keyword evidence="2" id="KW-1185">Reference proteome</keyword>